<dbReference type="AlphaFoldDB" id="A0A396SDS6"/>
<keyword evidence="4" id="KW-1185">Reference proteome</keyword>
<proteinExistence type="predicted"/>
<dbReference type="EMBL" id="QWEI01000001">
    <property type="protein sequence ID" value="RHW39746.1"/>
    <property type="molecule type" value="Genomic_DNA"/>
</dbReference>
<feature type="coiled-coil region" evidence="1">
    <location>
        <begin position="81"/>
        <end position="108"/>
    </location>
</feature>
<dbReference type="PROSITE" id="PS50090">
    <property type="entry name" value="MYB_LIKE"/>
    <property type="match status" value="1"/>
</dbReference>
<dbReference type="RefSeq" id="WP_118874757.1">
    <property type="nucleotide sequence ID" value="NZ_QWEI01000001.1"/>
</dbReference>
<dbReference type="InterPro" id="IPR009057">
    <property type="entry name" value="Homeodomain-like_sf"/>
</dbReference>
<dbReference type="InterPro" id="IPR001005">
    <property type="entry name" value="SANT/Myb"/>
</dbReference>
<keyword evidence="1" id="KW-0175">Coiled coil</keyword>
<dbReference type="Pfam" id="PF13921">
    <property type="entry name" value="Myb_DNA-bind_6"/>
    <property type="match status" value="1"/>
</dbReference>
<dbReference type="Proteomes" id="UP000265692">
    <property type="component" value="Unassembled WGS sequence"/>
</dbReference>
<evidence type="ECO:0000313" key="4">
    <source>
        <dbReference type="Proteomes" id="UP000265692"/>
    </source>
</evidence>
<gene>
    <name evidence="3" type="ORF">D1B33_02535</name>
</gene>
<dbReference type="SUPFAM" id="SSF46689">
    <property type="entry name" value="Homeodomain-like"/>
    <property type="match status" value="1"/>
</dbReference>
<dbReference type="InterPro" id="IPR014243">
    <property type="entry name" value="RsfA-like"/>
</dbReference>
<reference evidence="3 4" key="1">
    <citation type="submission" date="2018-08" db="EMBL/GenBank/DDBJ databases">
        <title>Lysinibacillus sp. YLB-03 draft genome sequence.</title>
        <authorList>
            <person name="Yu L."/>
        </authorList>
    </citation>
    <scope>NUCLEOTIDE SEQUENCE [LARGE SCALE GENOMIC DNA]</scope>
    <source>
        <strain evidence="3 4">YLB-03</strain>
    </source>
</reference>
<dbReference type="Gene3D" id="1.10.10.60">
    <property type="entry name" value="Homeodomain-like"/>
    <property type="match status" value="1"/>
</dbReference>
<feature type="domain" description="Myb-like" evidence="2">
    <location>
        <begin position="2"/>
        <end position="58"/>
    </location>
</feature>
<name>A0A396SDS6_9BACL</name>
<sequence length="131" mass="15538">MDGKRRKDQWTADDDEKLAEIVIQAVQNGKTQLEAFAEAASVLNRTKQACGFRWNKTLRQQYGQMLNSVRKRPKQLMRSHLKLALNSFDELTEAYNELEIKYRELQTEHERILKWLQQGTSFIENHLHQHK</sequence>
<evidence type="ECO:0000256" key="1">
    <source>
        <dbReference type="SAM" id="Coils"/>
    </source>
</evidence>
<protein>
    <submittedName>
        <fullName evidence="3">Transcriptional regulator</fullName>
    </submittedName>
</protein>
<evidence type="ECO:0000313" key="3">
    <source>
        <dbReference type="EMBL" id="RHW39746.1"/>
    </source>
</evidence>
<dbReference type="OrthoDB" id="2845592at2"/>
<dbReference type="PANTHER" id="PTHR41302:SF2">
    <property type="entry name" value="PRESPORE SPECIFIC TRANSCRIPTIONAL ACTIVATOR RSFA"/>
    <property type="match status" value="1"/>
</dbReference>
<organism evidence="3 4">
    <name type="scientific">Ureibacillus yapensis</name>
    <dbReference type="NCBI Taxonomy" id="2304605"/>
    <lineage>
        <taxon>Bacteria</taxon>
        <taxon>Bacillati</taxon>
        <taxon>Bacillota</taxon>
        <taxon>Bacilli</taxon>
        <taxon>Bacillales</taxon>
        <taxon>Caryophanaceae</taxon>
        <taxon>Ureibacillus</taxon>
    </lineage>
</organism>
<dbReference type="PANTHER" id="PTHR41302">
    <property type="entry name" value="PRESPORE-SPECIFIC TRANSCRIPTIONAL REGULATOR RSFA-RELATED"/>
    <property type="match status" value="1"/>
</dbReference>
<accession>A0A396SDS6</accession>
<comment type="caution">
    <text evidence="3">The sequence shown here is derived from an EMBL/GenBank/DDBJ whole genome shotgun (WGS) entry which is preliminary data.</text>
</comment>
<evidence type="ECO:0000259" key="2">
    <source>
        <dbReference type="PROSITE" id="PS50090"/>
    </source>
</evidence>